<keyword evidence="6" id="KW-1185">Reference proteome</keyword>
<evidence type="ECO:0000256" key="3">
    <source>
        <dbReference type="SAM" id="MobiDB-lite"/>
    </source>
</evidence>
<evidence type="ECO:0000256" key="1">
    <source>
        <dbReference type="ARBA" id="ARBA00022741"/>
    </source>
</evidence>
<evidence type="ECO:0000259" key="4">
    <source>
        <dbReference type="PROSITE" id="PS50043"/>
    </source>
</evidence>
<keyword evidence="1" id="KW-0547">Nucleotide-binding</keyword>
<dbReference type="InterPro" id="IPR011990">
    <property type="entry name" value="TPR-like_helical_dom_sf"/>
</dbReference>
<dbReference type="Gene3D" id="1.10.10.10">
    <property type="entry name" value="Winged helix-like DNA-binding domain superfamily/Winged helix DNA-binding domain"/>
    <property type="match status" value="1"/>
</dbReference>
<organism evidence="5 6">
    <name type="scientific">Streptomyces doebereineriae</name>
    <dbReference type="NCBI Taxonomy" id="3075528"/>
    <lineage>
        <taxon>Bacteria</taxon>
        <taxon>Bacillati</taxon>
        <taxon>Actinomycetota</taxon>
        <taxon>Actinomycetes</taxon>
        <taxon>Kitasatosporales</taxon>
        <taxon>Streptomycetaceae</taxon>
        <taxon>Streptomyces</taxon>
    </lineage>
</organism>
<dbReference type="CDD" id="cd06170">
    <property type="entry name" value="LuxR_C_like"/>
    <property type="match status" value="1"/>
</dbReference>
<dbReference type="PANTHER" id="PTHR16305:SF28">
    <property type="entry name" value="GUANYLATE CYCLASE DOMAIN-CONTAINING PROTEIN"/>
    <property type="match status" value="1"/>
</dbReference>
<dbReference type="InterPro" id="IPR027417">
    <property type="entry name" value="P-loop_NTPase"/>
</dbReference>
<dbReference type="Pfam" id="PF13191">
    <property type="entry name" value="AAA_16"/>
    <property type="match status" value="1"/>
</dbReference>
<sequence>MADGESSPQHASAERATLTAQDIAHLLDPKRSEPAIVEIQGEPWIGKTRLLQQLLGTARRQGWAVAHAAADPPASASPYQLFSDAFEETLSERTDAVLEAVPEVYRHVLSPVFPTLHRKADSDPAPSPPPAPAGAVGSALRQALRGLAGGNGLVLALDNAHWADPASLDLLESLVRRPPHVRLLIVVAHRNRQSPLGLRGLLASVPGSHRIALGPLPDQELAALLPKGTARPVRRALLSRAAGNPGLLAALLTSSDAHEGTVPENSGLAPFARFLDEFRTVSSDGWLAAQYAAILGDRFTLQEMQSIAALPTERLARAVTELLREDIIRLCEIPGTYRFRHSVLRATVYHTTGDEWRLAAHSAATQLMRLPAPCAHPGLEPMPTRTPVSDQVRSRLLPRDSGHSLADETRLYKQRIRTGKALVVAGRPNEALDILDRTSRPGIDVPLIVRAEAAEWRAWAQRLLGRHALAESLLETVRADVAAEPEALALVELARLAAMLERGSLPDGEPPAVRWATGQRDPLARAYARALLGAQEADSGRTEQASIRLREVADLLDGLDDITLIGRLDALYWLARAQARLEQDAEAVRHFERGLGIAAAYELEYLIPQFATGLAEVCLRLGRIDLAMESGRQAVRAADRIGGDCLMAEAGAGLARATWISGDQATARGMAHRATEQSEAWREPWADRVRLSLLETTFGADDQELRNGILSMGTVQRAAAFPVAALVPAVGEVLARLESEGNGSDAEAGRWATAAEEAAGPLQLPGATGLALLARAHQHRSTDPLLAAVFAASAVVTLTRAGRPLDVARAHLAAAGAWTVIDPALAHSQLDEARLLLDRHGAHGYLEHPVSLAANRPRRSVDAQLTRLSGREREISVLVSDGYTNQQIARALKLSHKTVETHLGRIFKKLKVGSRAQVAAWISQATRATGTQLSG</sequence>
<dbReference type="Gene3D" id="1.25.40.10">
    <property type="entry name" value="Tetratricopeptide repeat domain"/>
    <property type="match status" value="1"/>
</dbReference>
<dbReference type="PROSITE" id="PS50043">
    <property type="entry name" value="HTH_LUXR_2"/>
    <property type="match status" value="1"/>
</dbReference>
<feature type="region of interest" description="Disordered" evidence="3">
    <location>
        <begin position="117"/>
        <end position="137"/>
    </location>
</feature>
<dbReference type="PANTHER" id="PTHR16305">
    <property type="entry name" value="TESTICULAR SOLUBLE ADENYLYL CYCLASE"/>
    <property type="match status" value="1"/>
</dbReference>
<dbReference type="Proteomes" id="UP001183824">
    <property type="component" value="Unassembled WGS sequence"/>
</dbReference>
<feature type="domain" description="HTH luxR-type" evidence="4">
    <location>
        <begin position="861"/>
        <end position="926"/>
    </location>
</feature>
<dbReference type="Pfam" id="PF00196">
    <property type="entry name" value="GerE"/>
    <property type="match status" value="1"/>
</dbReference>
<dbReference type="SUPFAM" id="SSF48452">
    <property type="entry name" value="TPR-like"/>
    <property type="match status" value="1"/>
</dbReference>
<dbReference type="InterPro" id="IPR036388">
    <property type="entry name" value="WH-like_DNA-bd_sf"/>
</dbReference>
<dbReference type="InterPro" id="IPR041664">
    <property type="entry name" value="AAA_16"/>
</dbReference>
<dbReference type="EMBL" id="JAVREZ010000007">
    <property type="protein sequence ID" value="MDT0482743.1"/>
    <property type="molecule type" value="Genomic_DNA"/>
</dbReference>
<accession>A0ABU2VBL5</accession>
<comment type="caution">
    <text evidence="5">The sequence shown here is derived from an EMBL/GenBank/DDBJ whole genome shotgun (WGS) entry which is preliminary data.</text>
</comment>
<dbReference type="PROSITE" id="PS00622">
    <property type="entry name" value="HTH_LUXR_1"/>
    <property type="match status" value="1"/>
</dbReference>
<dbReference type="InterPro" id="IPR016032">
    <property type="entry name" value="Sig_transdc_resp-reg_C-effctor"/>
</dbReference>
<evidence type="ECO:0000313" key="6">
    <source>
        <dbReference type="Proteomes" id="UP001183824"/>
    </source>
</evidence>
<dbReference type="SUPFAM" id="SSF52540">
    <property type="entry name" value="P-loop containing nucleoside triphosphate hydrolases"/>
    <property type="match status" value="1"/>
</dbReference>
<evidence type="ECO:0000256" key="2">
    <source>
        <dbReference type="ARBA" id="ARBA00022840"/>
    </source>
</evidence>
<dbReference type="SMART" id="SM00421">
    <property type="entry name" value="HTH_LUXR"/>
    <property type="match status" value="1"/>
</dbReference>
<dbReference type="RefSeq" id="WP_311715722.1">
    <property type="nucleotide sequence ID" value="NZ_JAVREZ010000007.1"/>
</dbReference>
<protein>
    <submittedName>
        <fullName evidence="5">AAA family ATPase</fullName>
    </submittedName>
</protein>
<reference evidence="6" key="1">
    <citation type="submission" date="2023-07" db="EMBL/GenBank/DDBJ databases">
        <title>30 novel species of actinomycetes from the DSMZ collection.</title>
        <authorList>
            <person name="Nouioui I."/>
        </authorList>
    </citation>
    <scope>NUCLEOTIDE SEQUENCE [LARGE SCALE GENOMIC DNA]</scope>
    <source>
        <strain evidence="6">DSM 41640</strain>
    </source>
</reference>
<evidence type="ECO:0000313" key="5">
    <source>
        <dbReference type="EMBL" id="MDT0482743.1"/>
    </source>
</evidence>
<keyword evidence="2" id="KW-0067">ATP-binding</keyword>
<dbReference type="SUPFAM" id="SSF46894">
    <property type="entry name" value="C-terminal effector domain of the bipartite response regulators"/>
    <property type="match status" value="1"/>
</dbReference>
<dbReference type="InterPro" id="IPR000792">
    <property type="entry name" value="Tscrpt_reg_LuxR_C"/>
</dbReference>
<gene>
    <name evidence="5" type="ORF">RNB18_21490</name>
</gene>
<proteinExistence type="predicted"/>
<name>A0ABU2VBL5_9ACTN</name>
<dbReference type="PRINTS" id="PR00038">
    <property type="entry name" value="HTHLUXR"/>
</dbReference>